<dbReference type="InterPro" id="IPR014756">
    <property type="entry name" value="Ig_E-set"/>
</dbReference>
<reference evidence="3 4" key="1">
    <citation type="submission" date="2020-02" db="EMBL/GenBank/DDBJ databases">
        <authorList>
            <person name="Ferguson B K."/>
        </authorList>
    </citation>
    <scope>NUCLEOTIDE SEQUENCE [LARGE SCALE GENOMIC DNA]</scope>
</reference>
<dbReference type="PROSITE" id="PS50194">
    <property type="entry name" value="FILAMIN_REPEAT"/>
    <property type="match status" value="2"/>
</dbReference>
<evidence type="ECO:0008006" key="5">
    <source>
        <dbReference type="Google" id="ProtNLM"/>
    </source>
</evidence>
<dbReference type="SMART" id="SM00557">
    <property type="entry name" value="IG_FLMN"/>
    <property type="match status" value="2"/>
</dbReference>
<sequence>INIYYDGDLAKGAPIYIRAMPEITNIVYTGMEPCAVGSIVEVVLIGIDEPAVPESIHNFTLDAAGTGGLGQITLDVVRDKQSMPHTIQKISENLYAVSLHTLKPGKYRIYVYFNGSQVKGHMNGYTSTSSHTYHQSSSTMSPISIPVGHESANSTMHHNGLLKIHSPSHSPALRKSPSPLHSPMQRTSPSFHNSSYVNSVETTTSNVRGSKVFGKALQLLPLNRTSTLVLDTEAPLSQITVTVTLDGSSAGSGNLEILVNGGHVTSFVRNLGNQRFLASFVPHENLSHHVEMKFNGEPVPGLSEVIDCSMRSTVELVRTMKLWISGPWRQTTLVDSKRKLKKEETQLTSRVVIVSATESAGQENRPSSLRRAGSLISQNTMAIRRLLTGDQTDWKRSDDGSMRRGNVSCVGKAHYPEETIYTEAGNCEKSFYCPLLATTFFGQLQIDSDSADS</sequence>
<dbReference type="Gene3D" id="2.60.40.10">
    <property type="entry name" value="Immunoglobulins"/>
    <property type="match status" value="2"/>
</dbReference>
<feature type="repeat" description="Filamin" evidence="1">
    <location>
        <begin position="202"/>
        <end position="301"/>
    </location>
</feature>
<accession>A0A6H5H221</accession>
<evidence type="ECO:0000313" key="4">
    <source>
        <dbReference type="Proteomes" id="UP000479000"/>
    </source>
</evidence>
<evidence type="ECO:0000313" key="3">
    <source>
        <dbReference type="EMBL" id="CAB0011178.1"/>
    </source>
</evidence>
<dbReference type="Pfam" id="PF00630">
    <property type="entry name" value="Filamin"/>
    <property type="match status" value="1"/>
</dbReference>
<name>A0A6H5H221_9HEMI</name>
<feature type="non-terminal residue" evidence="3">
    <location>
        <position position="1"/>
    </location>
</feature>
<proteinExistence type="predicted"/>
<organism evidence="3 4">
    <name type="scientific">Nesidiocoris tenuis</name>
    <dbReference type="NCBI Taxonomy" id="355587"/>
    <lineage>
        <taxon>Eukaryota</taxon>
        <taxon>Metazoa</taxon>
        <taxon>Ecdysozoa</taxon>
        <taxon>Arthropoda</taxon>
        <taxon>Hexapoda</taxon>
        <taxon>Insecta</taxon>
        <taxon>Pterygota</taxon>
        <taxon>Neoptera</taxon>
        <taxon>Paraneoptera</taxon>
        <taxon>Hemiptera</taxon>
        <taxon>Heteroptera</taxon>
        <taxon>Panheteroptera</taxon>
        <taxon>Cimicomorpha</taxon>
        <taxon>Miridae</taxon>
        <taxon>Dicyphina</taxon>
        <taxon>Nesidiocoris</taxon>
    </lineage>
</organism>
<feature type="region of interest" description="Disordered" evidence="2">
    <location>
        <begin position="166"/>
        <end position="194"/>
    </location>
</feature>
<protein>
    <recommendedName>
        <fullName evidence="5">Filamin</fullName>
    </recommendedName>
</protein>
<dbReference type="InterPro" id="IPR017868">
    <property type="entry name" value="Filamin/ABP280_repeat-like"/>
</dbReference>
<keyword evidence="4" id="KW-1185">Reference proteome</keyword>
<feature type="compositionally biased region" description="Polar residues" evidence="2">
    <location>
        <begin position="184"/>
        <end position="194"/>
    </location>
</feature>
<dbReference type="InterPro" id="IPR013783">
    <property type="entry name" value="Ig-like_fold"/>
</dbReference>
<dbReference type="Proteomes" id="UP000479000">
    <property type="component" value="Unassembled WGS sequence"/>
</dbReference>
<dbReference type="EMBL" id="CADCXU010023797">
    <property type="protein sequence ID" value="CAB0011178.1"/>
    <property type="molecule type" value="Genomic_DNA"/>
</dbReference>
<dbReference type="SUPFAM" id="SSF81296">
    <property type="entry name" value="E set domains"/>
    <property type="match status" value="2"/>
</dbReference>
<evidence type="ECO:0000256" key="2">
    <source>
        <dbReference type="SAM" id="MobiDB-lite"/>
    </source>
</evidence>
<feature type="repeat" description="Filamin" evidence="1">
    <location>
        <begin position="32"/>
        <end position="120"/>
    </location>
</feature>
<dbReference type="InterPro" id="IPR001298">
    <property type="entry name" value="Filamin/ABP280_rpt"/>
</dbReference>
<dbReference type="AlphaFoldDB" id="A0A6H5H221"/>
<evidence type="ECO:0000256" key="1">
    <source>
        <dbReference type="PROSITE-ProRule" id="PRU00087"/>
    </source>
</evidence>
<dbReference type="OrthoDB" id="18740at2759"/>
<gene>
    <name evidence="3" type="ORF">NTEN_LOCUS16171</name>
</gene>